<keyword evidence="3" id="KW-1185">Reference proteome</keyword>
<evidence type="ECO:0000313" key="3">
    <source>
        <dbReference type="Proteomes" id="UP000265845"/>
    </source>
</evidence>
<dbReference type="AlphaFoldDB" id="A0A399RGE9"/>
<name>A0A399RGE9_9PROT</name>
<feature type="region of interest" description="Disordered" evidence="1">
    <location>
        <begin position="734"/>
        <end position="755"/>
    </location>
</feature>
<gene>
    <name evidence="2" type="ORF">D1222_09600</name>
</gene>
<dbReference type="EMBL" id="QWGA01000006">
    <property type="protein sequence ID" value="RIJ29631.1"/>
    <property type="molecule type" value="Genomic_DNA"/>
</dbReference>
<evidence type="ECO:0000256" key="1">
    <source>
        <dbReference type="SAM" id="MobiDB-lite"/>
    </source>
</evidence>
<comment type="caution">
    <text evidence="2">The sequence shown here is derived from an EMBL/GenBank/DDBJ whole genome shotgun (WGS) entry which is preliminary data.</text>
</comment>
<dbReference type="OrthoDB" id="791936at2"/>
<evidence type="ECO:0000313" key="2">
    <source>
        <dbReference type="EMBL" id="RIJ29631.1"/>
    </source>
</evidence>
<dbReference type="RefSeq" id="WP_119454037.1">
    <property type="nucleotide sequence ID" value="NZ_QWGA01000006.1"/>
</dbReference>
<proteinExistence type="predicted"/>
<sequence length="755" mass="84238">MKPLFDIRCDLEDGPSLHEVLLVFSHRGQVNCDYLADRLDRNIKANLPPDEILIAVPAPLANDTAQLLQEDITLKAHIKRFAKRSTITVVGFGLQGEDVKHIHVDGPQAPFQTQLSDLPRRVMTAIFQKHGGFVQSRETYHFVNPSQRHTRQFIRVSNILVSAGEIGFMAYACLPFIPQLIDRIFLDTPTLHSVAASINEIRAAFNAPLLDVENFRSYDGLSGGGFEFDDQSLVLISASSSGGLARKLTGEYDVLPENIVHLIYLGNGADRIRAVCDLALDQKLNPYGVRKLPEVYSSEDCKYCREGSFQVHLHGDQFDIKGPQPEPVLLRKQDAPRSLAETMSRMVGLRALSIMLGEDETSRKRDFFVEFENLLGDASYQRRVEFVLRRTIPASATHIIQIDEYSASLAKLVKEFISDNNGNADILGPDDIDRIKPDEKTTILVVAAAIESGRCLTDINRDLRSVAQGSPIIFLVGVEKTTAMGRREALKNTLVQTRNAIKHDFFAIDQLTLPRASAHTAWNDELEFLTRFQPTLSKFDEDRVSARLGRLRKTSEPLIDDLFLAAPNNKVLKIQEGFVFWSASTKFAEATQADVYFTIASVLQRLRANTDEDQAKSAIRSVWYHQTVIDPANFARFNDDIIQACLLRAATPSELNYTDSAEESRELARIITGIVRAADRVRGQAAPEFMLALATRRLKLRDEDLLGVLEAADSRRDLLRGLSECIRTDRPDLNAAKAYGPSADPVADNPVSKPT</sequence>
<accession>A0A399RGE9</accession>
<dbReference type="Proteomes" id="UP000265845">
    <property type="component" value="Unassembled WGS sequence"/>
</dbReference>
<protein>
    <submittedName>
        <fullName evidence="2">Uncharacterized protein</fullName>
    </submittedName>
</protein>
<organism evidence="2 3">
    <name type="scientific">Henriciella algicola</name>
    <dbReference type="NCBI Taxonomy" id="1608422"/>
    <lineage>
        <taxon>Bacteria</taxon>
        <taxon>Pseudomonadati</taxon>
        <taxon>Pseudomonadota</taxon>
        <taxon>Alphaproteobacteria</taxon>
        <taxon>Hyphomonadales</taxon>
        <taxon>Hyphomonadaceae</taxon>
        <taxon>Henriciella</taxon>
    </lineage>
</organism>
<reference evidence="2 3" key="1">
    <citation type="submission" date="2018-08" db="EMBL/GenBank/DDBJ databases">
        <title>Henriciella mobilis sp. nov., isolated from seawater.</title>
        <authorList>
            <person name="Cheng H."/>
            <person name="Wu Y.-H."/>
            <person name="Xu X.-W."/>
            <person name="Guo L.-L."/>
        </authorList>
    </citation>
    <scope>NUCLEOTIDE SEQUENCE [LARGE SCALE GENOMIC DNA]</scope>
    <source>
        <strain evidence="2 3">CCUG67844</strain>
    </source>
</reference>